<dbReference type="CDD" id="cd06222">
    <property type="entry name" value="RNase_H_like"/>
    <property type="match status" value="1"/>
</dbReference>
<evidence type="ECO:0000259" key="1">
    <source>
        <dbReference type="PROSITE" id="PS50879"/>
    </source>
</evidence>
<dbReference type="InterPro" id="IPR044730">
    <property type="entry name" value="RNase_H-like_dom_plant"/>
</dbReference>
<dbReference type="InterPro" id="IPR053151">
    <property type="entry name" value="RNase_H-like"/>
</dbReference>
<dbReference type="AlphaFoldDB" id="A0AAW2C6L0"/>
<dbReference type="InterPro" id="IPR012337">
    <property type="entry name" value="RNaseH-like_sf"/>
</dbReference>
<sequence>MGQRNLMKEVVNPWVLHYKEKQEWATADPKSHTHLNLKAASLARATEFLYLGINRKQIRTKHIIQVRWHYPPPNWFKLNTDGSSLGNLGLAGGGGLIRSEKGEWVKGFARAIGNTTSVAAELWALRDGIRLCIALKLPAVVIELDSKLVVDLLKKELNNPNDIDVLVADCRNSLRSIPSVRIQHCYRESNKCADALTRRGALLRQYFSIFLEPPFDVALLLSLDAAGVLYDRVVSSILEAG</sequence>
<dbReference type="InterPro" id="IPR002156">
    <property type="entry name" value="RNaseH_domain"/>
</dbReference>
<protein>
    <recommendedName>
        <fullName evidence="1">RNase H type-1 domain-containing protein</fullName>
    </recommendedName>
</protein>
<dbReference type="PANTHER" id="PTHR47723">
    <property type="entry name" value="OS05G0353850 PROTEIN"/>
    <property type="match status" value="1"/>
</dbReference>
<evidence type="ECO:0000313" key="3">
    <source>
        <dbReference type="Proteomes" id="UP001459277"/>
    </source>
</evidence>
<proteinExistence type="predicted"/>
<dbReference type="GO" id="GO:0004523">
    <property type="term" value="F:RNA-DNA hybrid ribonuclease activity"/>
    <property type="evidence" value="ECO:0007669"/>
    <property type="project" value="InterPro"/>
</dbReference>
<evidence type="ECO:0000313" key="2">
    <source>
        <dbReference type="EMBL" id="KAK9993202.1"/>
    </source>
</evidence>
<keyword evidence="3" id="KW-1185">Reference proteome</keyword>
<dbReference type="InterPro" id="IPR036397">
    <property type="entry name" value="RNaseH_sf"/>
</dbReference>
<name>A0AAW2C6L0_9ROSI</name>
<reference evidence="2 3" key="1">
    <citation type="submission" date="2024-01" db="EMBL/GenBank/DDBJ databases">
        <title>A telomere-to-telomere, gap-free genome of sweet tea (Lithocarpus litseifolius).</title>
        <authorList>
            <person name="Zhou J."/>
        </authorList>
    </citation>
    <scope>NUCLEOTIDE SEQUENCE [LARGE SCALE GENOMIC DNA]</scope>
    <source>
        <strain evidence="2">Zhou-2022a</strain>
        <tissue evidence="2">Leaf</tissue>
    </source>
</reference>
<organism evidence="2 3">
    <name type="scientific">Lithocarpus litseifolius</name>
    <dbReference type="NCBI Taxonomy" id="425828"/>
    <lineage>
        <taxon>Eukaryota</taxon>
        <taxon>Viridiplantae</taxon>
        <taxon>Streptophyta</taxon>
        <taxon>Embryophyta</taxon>
        <taxon>Tracheophyta</taxon>
        <taxon>Spermatophyta</taxon>
        <taxon>Magnoliopsida</taxon>
        <taxon>eudicotyledons</taxon>
        <taxon>Gunneridae</taxon>
        <taxon>Pentapetalae</taxon>
        <taxon>rosids</taxon>
        <taxon>fabids</taxon>
        <taxon>Fagales</taxon>
        <taxon>Fagaceae</taxon>
        <taxon>Lithocarpus</taxon>
    </lineage>
</organism>
<dbReference type="GO" id="GO:0003676">
    <property type="term" value="F:nucleic acid binding"/>
    <property type="evidence" value="ECO:0007669"/>
    <property type="project" value="InterPro"/>
</dbReference>
<accession>A0AAW2C6L0</accession>
<dbReference type="PANTHER" id="PTHR47723:SF19">
    <property type="entry name" value="POLYNUCLEOTIDYL TRANSFERASE, RIBONUCLEASE H-LIKE SUPERFAMILY PROTEIN"/>
    <property type="match status" value="1"/>
</dbReference>
<dbReference type="SUPFAM" id="SSF53098">
    <property type="entry name" value="Ribonuclease H-like"/>
    <property type="match status" value="1"/>
</dbReference>
<dbReference type="Pfam" id="PF13456">
    <property type="entry name" value="RVT_3"/>
    <property type="match status" value="1"/>
</dbReference>
<dbReference type="EMBL" id="JAZDWU010000008">
    <property type="protein sequence ID" value="KAK9993202.1"/>
    <property type="molecule type" value="Genomic_DNA"/>
</dbReference>
<comment type="caution">
    <text evidence="2">The sequence shown here is derived from an EMBL/GenBank/DDBJ whole genome shotgun (WGS) entry which is preliminary data.</text>
</comment>
<feature type="domain" description="RNase H type-1" evidence="1">
    <location>
        <begin position="72"/>
        <end position="202"/>
    </location>
</feature>
<dbReference type="Proteomes" id="UP001459277">
    <property type="component" value="Unassembled WGS sequence"/>
</dbReference>
<gene>
    <name evidence="2" type="ORF">SO802_022905</name>
</gene>
<dbReference type="PROSITE" id="PS50879">
    <property type="entry name" value="RNASE_H_1"/>
    <property type="match status" value="1"/>
</dbReference>
<dbReference type="Gene3D" id="3.30.420.10">
    <property type="entry name" value="Ribonuclease H-like superfamily/Ribonuclease H"/>
    <property type="match status" value="1"/>
</dbReference>